<gene>
    <name evidence="1" type="ORF">MHSWG343_06610</name>
</gene>
<evidence type="ECO:0000313" key="2">
    <source>
        <dbReference type="Proteomes" id="UP000324831"/>
    </source>
</evidence>
<dbReference type="EMBL" id="BIMN01000003">
    <property type="protein sequence ID" value="GCE63661.1"/>
    <property type="molecule type" value="Genomic_DNA"/>
</dbReference>
<organism evidence="1 2">
    <name type="scientific">Candidatus Mycoplasma haematohominis</name>
    <dbReference type="NCBI Taxonomy" id="1494318"/>
    <lineage>
        <taxon>Bacteria</taxon>
        <taxon>Bacillati</taxon>
        <taxon>Mycoplasmatota</taxon>
        <taxon>Mollicutes</taxon>
        <taxon>Mycoplasmataceae</taxon>
        <taxon>Mycoplasma</taxon>
    </lineage>
</organism>
<dbReference type="Proteomes" id="UP000324831">
    <property type="component" value="Unassembled WGS sequence"/>
</dbReference>
<comment type="caution">
    <text evidence="1">The sequence shown here is derived from an EMBL/GenBank/DDBJ whole genome shotgun (WGS) entry which is preliminary data.</text>
</comment>
<proteinExistence type="predicted"/>
<dbReference type="RefSeq" id="WP_216083343.1">
    <property type="nucleotide sequence ID" value="NZ_CACTIB010000021.1"/>
</dbReference>
<sequence>MDLPKKIEIKSAKAQKIIVTLEELFDPDLAGSVEIRDRFHAKLKIEADACKLKAIEEGFMPLAHYCDFWTPRGGKAFLMQTPSHISALKGVKVICLVDSAIWAVFEDVRKDFQIGNTVKFVGAWGRIYEYQKRKEKFFVFSLLPLETYN</sequence>
<evidence type="ECO:0000313" key="1">
    <source>
        <dbReference type="EMBL" id="GCE63661.1"/>
    </source>
</evidence>
<dbReference type="AlphaFoldDB" id="A0A478FQB2"/>
<protein>
    <submittedName>
        <fullName evidence="1">Uncharacterized protein</fullName>
    </submittedName>
</protein>
<reference evidence="1 2" key="1">
    <citation type="submission" date="2019-01" db="EMBL/GenBank/DDBJ databases">
        <title>Draft genome sequences of Candidatus Mycoplasma haemohominis SWG34-3 identified from a patient with pyrexia, anemia and liver dysfunction.</title>
        <authorList>
            <person name="Sekizuka T."/>
            <person name="Hattori N."/>
            <person name="Katano H."/>
            <person name="Takuma T."/>
            <person name="Ito T."/>
            <person name="Arai N."/>
            <person name="Yanai R."/>
            <person name="Ishii S."/>
            <person name="Miura Y."/>
            <person name="Tokunaga T."/>
            <person name="Watanabe H."/>
            <person name="Nomura N."/>
            <person name="Eguchi J."/>
            <person name="Arai T."/>
            <person name="Hasegawa H."/>
            <person name="Nakamaki T."/>
            <person name="Wakita T."/>
            <person name="Niki Y."/>
            <person name="Kuroda M."/>
        </authorList>
    </citation>
    <scope>NUCLEOTIDE SEQUENCE [LARGE SCALE GENOMIC DNA]</scope>
    <source>
        <strain evidence="1">SWG34-3</strain>
    </source>
</reference>
<accession>A0A478FQB2</accession>
<name>A0A478FQB2_9MOLU</name>